<proteinExistence type="predicted"/>
<dbReference type="InterPro" id="IPR007621">
    <property type="entry name" value="TPM_dom"/>
</dbReference>
<keyword evidence="2" id="KW-0812">Transmembrane</keyword>
<feature type="region of interest" description="Disordered" evidence="1">
    <location>
        <begin position="242"/>
        <end position="262"/>
    </location>
</feature>
<evidence type="ECO:0000313" key="5">
    <source>
        <dbReference type="EMBL" id="RNB80155.1"/>
    </source>
</evidence>
<protein>
    <submittedName>
        <fullName evidence="5">TPM domain-containing protein</fullName>
    </submittedName>
</protein>
<dbReference type="EMBL" id="RHHQ01000025">
    <property type="protein sequence ID" value="RNB80155.1"/>
    <property type="molecule type" value="Genomic_DNA"/>
</dbReference>
<reference evidence="5 6" key="1">
    <citation type="submission" date="2018-10" db="EMBL/GenBank/DDBJ databases">
        <title>Phylogenomics of Brevibacillus.</title>
        <authorList>
            <person name="Dunlap C."/>
        </authorList>
    </citation>
    <scope>NUCLEOTIDE SEQUENCE [LARGE SCALE GENOMIC DNA]</scope>
    <source>
        <strain evidence="5 6">JCM 15716</strain>
    </source>
</reference>
<feature type="chain" id="PRO_5039488259" evidence="3">
    <location>
        <begin position="23"/>
        <end position="262"/>
    </location>
</feature>
<evidence type="ECO:0000313" key="6">
    <source>
        <dbReference type="Proteomes" id="UP000271031"/>
    </source>
</evidence>
<sequence>MMSRLRLCLAAVILWLATFVLASNAIAQSSSPYGVYVEDGAGLLQPQTAQLLYRNAIWIHQQTGTAQIGVVIVPTIGNTSLEEFAVTKFRELGLGSKERNDGVMLLYTAKENHVRIEVGYGLEGRIPDGLAGAILDQYFVPNMQAGDLNRAFIQTQGALIQQVAAEYGVDTSEKTGNGELPQPPDTRNGQEPTNFLANVPGFAKILIVIGIILLIFLDFKFTGGALTYALLSMVRRGGSSGGGGFGGGRGGGGSSGGGGASR</sequence>
<keyword evidence="3" id="KW-0732">Signal</keyword>
<keyword evidence="2" id="KW-1133">Transmembrane helix</keyword>
<feature type="domain" description="TPM" evidence="4">
    <location>
        <begin position="37"/>
        <end position="161"/>
    </location>
</feature>
<feature type="signal peptide" evidence="3">
    <location>
        <begin position="1"/>
        <end position="22"/>
    </location>
</feature>
<dbReference type="OrthoDB" id="9810918at2"/>
<feature type="region of interest" description="Disordered" evidence="1">
    <location>
        <begin position="171"/>
        <end position="192"/>
    </location>
</feature>
<keyword evidence="2" id="KW-0472">Membrane</keyword>
<name>A0A3M8CZ54_9BACL</name>
<dbReference type="PANTHER" id="PTHR30373">
    <property type="entry name" value="UPF0603 PROTEIN YGCG"/>
    <property type="match status" value="1"/>
</dbReference>
<dbReference type="AlphaFoldDB" id="A0A3M8CZ54"/>
<evidence type="ECO:0000256" key="3">
    <source>
        <dbReference type="SAM" id="SignalP"/>
    </source>
</evidence>
<evidence type="ECO:0000259" key="4">
    <source>
        <dbReference type="Pfam" id="PF04536"/>
    </source>
</evidence>
<dbReference type="Gene3D" id="3.10.310.50">
    <property type="match status" value="1"/>
</dbReference>
<feature type="transmembrane region" description="Helical" evidence="2">
    <location>
        <begin position="205"/>
        <end position="231"/>
    </location>
</feature>
<organism evidence="5 6">
    <name type="scientific">Brevibacillus fluminis</name>
    <dbReference type="NCBI Taxonomy" id="511487"/>
    <lineage>
        <taxon>Bacteria</taxon>
        <taxon>Bacillati</taxon>
        <taxon>Bacillota</taxon>
        <taxon>Bacilli</taxon>
        <taxon>Bacillales</taxon>
        <taxon>Paenibacillaceae</taxon>
        <taxon>Brevibacillus</taxon>
    </lineage>
</organism>
<dbReference type="PANTHER" id="PTHR30373:SF2">
    <property type="entry name" value="UPF0603 PROTEIN YGCG"/>
    <property type="match status" value="1"/>
</dbReference>
<dbReference type="Proteomes" id="UP000271031">
    <property type="component" value="Unassembled WGS sequence"/>
</dbReference>
<accession>A0A3M8CZ54</accession>
<evidence type="ECO:0000256" key="1">
    <source>
        <dbReference type="SAM" id="MobiDB-lite"/>
    </source>
</evidence>
<comment type="caution">
    <text evidence="5">The sequence shown here is derived from an EMBL/GenBank/DDBJ whole genome shotgun (WGS) entry which is preliminary data.</text>
</comment>
<keyword evidence="6" id="KW-1185">Reference proteome</keyword>
<gene>
    <name evidence="5" type="ORF">EDM56_27480</name>
</gene>
<dbReference type="Pfam" id="PF04536">
    <property type="entry name" value="TPM_phosphatase"/>
    <property type="match status" value="1"/>
</dbReference>
<evidence type="ECO:0000256" key="2">
    <source>
        <dbReference type="SAM" id="Phobius"/>
    </source>
</evidence>